<name>A0A7J6VZ66_THATH</name>
<evidence type="ECO:0000313" key="1">
    <source>
        <dbReference type="EMBL" id="KAF5189987.1"/>
    </source>
</evidence>
<feature type="non-terminal residue" evidence="1">
    <location>
        <position position="197"/>
    </location>
</feature>
<dbReference type="Proteomes" id="UP000554482">
    <property type="component" value="Unassembled WGS sequence"/>
</dbReference>
<comment type="caution">
    <text evidence="1">The sequence shown here is derived from an EMBL/GenBank/DDBJ whole genome shotgun (WGS) entry which is preliminary data.</text>
</comment>
<feature type="non-terminal residue" evidence="1">
    <location>
        <position position="1"/>
    </location>
</feature>
<protein>
    <submittedName>
        <fullName evidence="1">Pesticidal crystal cry8ba protein</fullName>
    </submittedName>
</protein>
<organism evidence="1 2">
    <name type="scientific">Thalictrum thalictroides</name>
    <name type="common">Rue-anemone</name>
    <name type="synonym">Anemone thalictroides</name>
    <dbReference type="NCBI Taxonomy" id="46969"/>
    <lineage>
        <taxon>Eukaryota</taxon>
        <taxon>Viridiplantae</taxon>
        <taxon>Streptophyta</taxon>
        <taxon>Embryophyta</taxon>
        <taxon>Tracheophyta</taxon>
        <taxon>Spermatophyta</taxon>
        <taxon>Magnoliopsida</taxon>
        <taxon>Ranunculales</taxon>
        <taxon>Ranunculaceae</taxon>
        <taxon>Thalictroideae</taxon>
        <taxon>Thalictrum</taxon>
    </lineage>
</organism>
<reference evidence="1 2" key="1">
    <citation type="submission" date="2020-06" db="EMBL/GenBank/DDBJ databases">
        <title>Transcriptomic and genomic resources for Thalictrum thalictroides and T. hernandezii: Facilitating candidate gene discovery in an emerging model plant lineage.</title>
        <authorList>
            <person name="Arias T."/>
            <person name="Riano-Pachon D.M."/>
            <person name="Di Stilio V.S."/>
        </authorList>
    </citation>
    <scope>NUCLEOTIDE SEQUENCE [LARGE SCALE GENOMIC DNA]</scope>
    <source>
        <strain evidence="2">cv. WT478/WT964</strain>
        <tissue evidence="1">Leaves</tissue>
    </source>
</reference>
<dbReference type="AlphaFoldDB" id="A0A7J6VZ66"/>
<accession>A0A7J6VZ66</accession>
<evidence type="ECO:0000313" key="2">
    <source>
        <dbReference type="Proteomes" id="UP000554482"/>
    </source>
</evidence>
<proteinExistence type="predicted"/>
<dbReference type="PANTHER" id="PTHR31110">
    <property type="entry name" value="PESTICIDAL CRYSTAL CRY8BA PROTEIN"/>
    <property type="match status" value="1"/>
</dbReference>
<dbReference type="PANTHER" id="PTHR31110:SF3">
    <property type="entry name" value="PORTAL PROTEIN"/>
    <property type="match status" value="1"/>
</dbReference>
<gene>
    <name evidence="1" type="ORF">FRX31_020426</name>
</gene>
<keyword evidence="2" id="KW-1185">Reference proteome</keyword>
<dbReference type="OrthoDB" id="1896158at2759"/>
<sequence length="197" mass="22067">ALSCLFQLKSSTDEAVVEASSAICLQPGTGAYHVFFPESQRDALFVEIRDMNRVTQGRATIQISSLSDNPVCILSSSSCSFICLFYAIDFSSSVSILLELTLEAEQSDRVRWWPIYLEDHECVGKVQLSIGSMLTCDETHPIKSGSVVETLAFDLVLESAMRAQHFYARNLRLHGPWKWLLSEFADYYGVSDSYTKL</sequence>
<dbReference type="EMBL" id="JABWDY010024757">
    <property type="protein sequence ID" value="KAF5189987.1"/>
    <property type="molecule type" value="Genomic_DNA"/>
</dbReference>